<keyword evidence="4" id="KW-1185">Reference proteome</keyword>
<keyword evidence="1" id="KW-0472">Membrane</keyword>
<gene>
    <name evidence="3" type="ORF">F8M49_16800</name>
</gene>
<evidence type="ECO:0000256" key="1">
    <source>
        <dbReference type="SAM" id="Phobius"/>
    </source>
</evidence>
<dbReference type="EMBL" id="WBMO01000001">
    <property type="protein sequence ID" value="MDV2476570.1"/>
    <property type="molecule type" value="Genomic_DNA"/>
</dbReference>
<dbReference type="RefSeq" id="WP_072810531.1">
    <property type="nucleotide sequence ID" value="NZ_JAHWLX010000130.1"/>
</dbReference>
<dbReference type="Pfam" id="PF13548">
    <property type="entry name" value="DUF4126"/>
    <property type="match status" value="1"/>
</dbReference>
<evidence type="ECO:0000313" key="3">
    <source>
        <dbReference type="EMBL" id="MDV2476570.1"/>
    </source>
</evidence>
<accession>A0ABU3WRH0</accession>
<dbReference type="InterPro" id="IPR025196">
    <property type="entry name" value="DUF4126"/>
</dbReference>
<feature type="transmembrane region" description="Helical" evidence="1">
    <location>
        <begin position="153"/>
        <end position="178"/>
    </location>
</feature>
<keyword evidence="1" id="KW-0812">Transmembrane</keyword>
<sequence length="196" mass="20188">MEIWILAALLGLGLAAATGLRTFLPLLMLSAAVHFGWFGIVLNESMQWIGSSAALIALAIATVVEVLADLIPLVDNAMSVIGTVTRPVAGTVAAWAAFADLDPAMAAIAGIVIGAPTALAVSTAQTGTRAVSTATTAGLGNPVLSVIDSATSFVTSLISMVLPLLVIPLLALLTWFGFRGYRRLRSRRGAFTEQAA</sequence>
<name>A0ABU3WRH0_9NOCA</name>
<evidence type="ECO:0000259" key="2">
    <source>
        <dbReference type="Pfam" id="PF13548"/>
    </source>
</evidence>
<keyword evidence="1" id="KW-1133">Transmembrane helix</keyword>
<protein>
    <submittedName>
        <fullName evidence="3">DUF4126 domain-containing protein</fullName>
    </submittedName>
</protein>
<proteinExistence type="predicted"/>
<reference evidence="3 4" key="1">
    <citation type="submission" date="2019-10" db="EMBL/GenBank/DDBJ databases">
        <title>Draft Genome Assembly of Rhodococcus zopfii DSM44189.</title>
        <authorList>
            <person name="Sutton J.M."/>
            <person name="Akob D.M."/>
            <person name="Bushman T.J."/>
        </authorList>
    </citation>
    <scope>NUCLEOTIDE SEQUENCE [LARGE SCALE GENOMIC DNA]</scope>
    <source>
        <strain evidence="3 4">DSM 44189</strain>
    </source>
</reference>
<organism evidence="3 4">
    <name type="scientific">Rhodococcus zopfii</name>
    <dbReference type="NCBI Taxonomy" id="43772"/>
    <lineage>
        <taxon>Bacteria</taxon>
        <taxon>Bacillati</taxon>
        <taxon>Actinomycetota</taxon>
        <taxon>Actinomycetes</taxon>
        <taxon>Mycobacteriales</taxon>
        <taxon>Nocardiaceae</taxon>
        <taxon>Rhodococcus</taxon>
    </lineage>
</organism>
<evidence type="ECO:0000313" key="4">
    <source>
        <dbReference type="Proteomes" id="UP001275440"/>
    </source>
</evidence>
<feature type="domain" description="DUF4126" evidence="2">
    <location>
        <begin position="9"/>
        <end position="182"/>
    </location>
</feature>
<feature type="transmembrane region" description="Helical" evidence="1">
    <location>
        <begin position="54"/>
        <end position="74"/>
    </location>
</feature>
<comment type="caution">
    <text evidence="3">The sequence shown here is derived from an EMBL/GenBank/DDBJ whole genome shotgun (WGS) entry which is preliminary data.</text>
</comment>
<feature type="transmembrane region" description="Helical" evidence="1">
    <location>
        <begin position="25"/>
        <end position="42"/>
    </location>
</feature>
<dbReference type="Proteomes" id="UP001275440">
    <property type="component" value="Unassembled WGS sequence"/>
</dbReference>